<proteinExistence type="predicted"/>
<accession>A0ABQ6C295</accession>
<keyword evidence="1" id="KW-0812">Transmembrane</keyword>
<feature type="transmembrane region" description="Helical" evidence="1">
    <location>
        <begin position="86"/>
        <end position="110"/>
    </location>
</feature>
<dbReference type="Proteomes" id="UP001156903">
    <property type="component" value="Unassembled WGS sequence"/>
</dbReference>
<gene>
    <name evidence="2" type="ORF">GCM10007935_17050</name>
</gene>
<evidence type="ECO:0000256" key="1">
    <source>
        <dbReference type="SAM" id="Phobius"/>
    </source>
</evidence>
<feature type="transmembrane region" description="Helical" evidence="1">
    <location>
        <begin position="49"/>
        <end position="79"/>
    </location>
</feature>
<reference evidence="3" key="1">
    <citation type="journal article" date="2019" name="Int. J. Syst. Evol. Microbiol.">
        <title>The Global Catalogue of Microorganisms (GCM) 10K type strain sequencing project: providing services to taxonomists for standard genome sequencing and annotation.</title>
        <authorList>
            <consortium name="The Broad Institute Genomics Platform"/>
            <consortium name="The Broad Institute Genome Sequencing Center for Infectious Disease"/>
            <person name="Wu L."/>
            <person name="Ma J."/>
        </authorList>
    </citation>
    <scope>NUCLEOTIDE SEQUENCE [LARGE SCALE GENOMIC DNA]</scope>
    <source>
        <strain evidence="3">NBRC 109341</strain>
    </source>
</reference>
<keyword evidence="1" id="KW-1133">Transmembrane helix</keyword>
<keyword evidence="1" id="KW-0472">Membrane</keyword>
<evidence type="ECO:0000313" key="3">
    <source>
        <dbReference type="Proteomes" id="UP001156903"/>
    </source>
</evidence>
<sequence length="135" mass="15039">MTSLARWLSLLGGGSLRAQARLAAAEGSAALAERLELAAIEWEAVRRRWLWLLLLSVLLAVFLLVLLLAGSTAVVVHYWDTEHRVVAAWAVAGFWLFAWLAALWALWAVAVRSAPAFELTRAELARDWSFIRESL</sequence>
<comment type="caution">
    <text evidence="2">The sequence shown here is derived from an EMBL/GenBank/DDBJ whole genome shotgun (WGS) entry which is preliminary data.</text>
</comment>
<evidence type="ECO:0008006" key="4">
    <source>
        <dbReference type="Google" id="ProtNLM"/>
    </source>
</evidence>
<evidence type="ECO:0000313" key="2">
    <source>
        <dbReference type="EMBL" id="GLS14274.1"/>
    </source>
</evidence>
<organism evidence="2 3">
    <name type="scientific">Hydrogenophaga electricum</name>
    <dbReference type="NCBI Taxonomy" id="1230953"/>
    <lineage>
        <taxon>Bacteria</taxon>
        <taxon>Pseudomonadati</taxon>
        <taxon>Pseudomonadota</taxon>
        <taxon>Betaproteobacteria</taxon>
        <taxon>Burkholderiales</taxon>
        <taxon>Comamonadaceae</taxon>
        <taxon>Hydrogenophaga</taxon>
    </lineage>
</organism>
<name>A0ABQ6C295_9BURK</name>
<keyword evidence="3" id="KW-1185">Reference proteome</keyword>
<dbReference type="RefSeq" id="WP_284307436.1">
    <property type="nucleotide sequence ID" value="NZ_BSPB01000010.1"/>
</dbReference>
<protein>
    <recommendedName>
        <fullName evidence="4">Phage holin family protein</fullName>
    </recommendedName>
</protein>
<dbReference type="EMBL" id="BSPB01000010">
    <property type="protein sequence ID" value="GLS14274.1"/>
    <property type="molecule type" value="Genomic_DNA"/>
</dbReference>